<dbReference type="RefSeq" id="WP_015163133.1">
    <property type="nucleotide sequence ID" value="NC_019699.1"/>
</dbReference>
<dbReference type="KEGG" id="cthe:Chro_5858"/>
<keyword evidence="2" id="KW-0614">Plasmid</keyword>
<evidence type="ECO:0000313" key="3">
    <source>
        <dbReference type="Proteomes" id="UP000010384"/>
    </source>
</evidence>
<sequence length="296" mass="31498">MKPNIFSSFLLITVGAIALANLAPSPAAASPISTVRSLKASLVTGRQARLQTVKAWPGHGVSISFFETGEVIRRAWLDRSKKSKFIIDVDGCLSGLGRDCENPGAGLIHISAIDGVMIPGLPNAPYGEHLTVITESNGQKKSYHFRLVAGTGAPEYSEISIENDIEPMPDESKPRPNSYATADAQWVTRGMQVALSNKWIDAQGSLWQRLTHLVGELQSGADANAAAANAGVSMQLVERLMQLGGKRFPTMLPPNNATFSTPSTVPIVPTVAPTPAMPARSTSAINKPTVINSYGR</sequence>
<keyword evidence="1" id="KW-0732">Signal</keyword>
<accession>K9U9T9</accession>
<dbReference type="HOGENOM" id="CLU_087910_0_0_3"/>
<dbReference type="InParanoid" id="K9U9T9"/>
<evidence type="ECO:0000256" key="1">
    <source>
        <dbReference type="SAM" id="SignalP"/>
    </source>
</evidence>
<geneLocation type="plasmid" evidence="2 3">
    <name>pCHRO.01</name>
</geneLocation>
<gene>
    <name evidence="2" type="ORF">Chro_5858</name>
</gene>
<organism evidence="2 3">
    <name type="scientific">Chroococcidiopsis thermalis (strain PCC 7203)</name>
    <dbReference type="NCBI Taxonomy" id="251229"/>
    <lineage>
        <taxon>Bacteria</taxon>
        <taxon>Bacillati</taxon>
        <taxon>Cyanobacteriota</taxon>
        <taxon>Cyanophyceae</taxon>
        <taxon>Chroococcidiopsidales</taxon>
        <taxon>Chroococcidiopsidaceae</taxon>
        <taxon>Chroococcidiopsis</taxon>
    </lineage>
</organism>
<reference evidence="2 3" key="1">
    <citation type="submission" date="2012-06" db="EMBL/GenBank/DDBJ databases">
        <title>Finished plasmid 1 of genome of Chroococcidiopsis thermalis PCC 7203.</title>
        <authorList>
            <consortium name="US DOE Joint Genome Institute"/>
            <person name="Gugger M."/>
            <person name="Coursin T."/>
            <person name="Rippka R."/>
            <person name="Tandeau De Marsac N."/>
            <person name="Huntemann M."/>
            <person name="Wei C.-L."/>
            <person name="Han J."/>
            <person name="Detter J.C."/>
            <person name="Han C."/>
            <person name="Tapia R."/>
            <person name="Davenport K."/>
            <person name="Daligault H."/>
            <person name="Erkkila T."/>
            <person name="Gu W."/>
            <person name="Munk A.C.C."/>
            <person name="Teshima H."/>
            <person name="Xu Y."/>
            <person name="Chain P."/>
            <person name="Chen A."/>
            <person name="Krypides N."/>
            <person name="Mavromatis K."/>
            <person name="Markowitz V."/>
            <person name="Szeto E."/>
            <person name="Ivanova N."/>
            <person name="Mikhailova N."/>
            <person name="Ovchinnikova G."/>
            <person name="Pagani I."/>
            <person name="Pati A."/>
            <person name="Goodwin L."/>
            <person name="Peters L."/>
            <person name="Pitluck S."/>
            <person name="Woyke T."/>
            <person name="Kerfeld C."/>
        </authorList>
    </citation>
    <scope>NUCLEOTIDE SEQUENCE [LARGE SCALE GENOMIC DNA]</scope>
    <source>
        <strain evidence="2 3">PCC 7203</strain>
        <plasmid evidence="2 3">pCHRO.01</plasmid>
    </source>
</reference>
<dbReference type="OrthoDB" id="483418at2"/>
<keyword evidence="3" id="KW-1185">Reference proteome</keyword>
<protein>
    <submittedName>
        <fullName evidence="2">Uncharacterized protein</fullName>
    </submittedName>
</protein>
<dbReference type="AlphaFoldDB" id="K9U9T9"/>
<proteinExistence type="predicted"/>
<evidence type="ECO:0000313" key="2">
    <source>
        <dbReference type="EMBL" id="AFY91196.1"/>
    </source>
</evidence>
<name>K9U9T9_CHRTP</name>
<feature type="signal peptide" evidence="1">
    <location>
        <begin position="1"/>
        <end position="29"/>
    </location>
</feature>
<dbReference type="Proteomes" id="UP000010384">
    <property type="component" value="Plasmid pCHRO.01"/>
</dbReference>
<feature type="chain" id="PRO_5003936458" evidence="1">
    <location>
        <begin position="30"/>
        <end position="296"/>
    </location>
</feature>
<dbReference type="EMBL" id="CP003598">
    <property type="protein sequence ID" value="AFY91196.1"/>
    <property type="molecule type" value="Genomic_DNA"/>
</dbReference>